<evidence type="ECO:0000313" key="1">
    <source>
        <dbReference type="EMBL" id="MEQ2163684.1"/>
    </source>
</evidence>
<evidence type="ECO:0000313" key="2">
    <source>
        <dbReference type="Proteomes" id="UP001476798"/>
    </source>
</evidence>
<dbReference type="Proteomes" id="UP001476798">
    <property type="component" value="Unassembled WGS sequence"/>
</dbReference>
<gene>
    <name evidence="1" type="ORF">GOODEAATRI_032809</name>
</gene>
<accession>A0ABV0MX29</accession>
<dbReference type="EMBL" id="JAHRIO010016352">
    <property type="protein sequence ID" value="MEQ2163684.1"/>
    <property type="molecule type" value="Genomic_DNA"/>
</dbReference>
<keyword evidence="2" id="KW-1185">Reference proteome</keyword>
<protein>
    <submittedName>
        <fullName evidence="1">Uncharacterized protein</fullName>
    </submittedName>
</protein>
<organism evidence="1 2">
    <name type="scientific">Goodea atripinnis</name>
    <dbReference type="NCBI Taxonomy" id="208336"/>
    <lineage>
        <taxon>Eukaryota</taxon>
        <taxon>Metazoa</taxon>
        <taxon>Chordata</taxon>
        <taxon>Craniata</taxon>
        <taxon>Vertebrata</taxon>
        <taxon>Euteleostomi</taxon>
        <taxon>Actinopterygii</taxon>
        <taxon>Neopterygii</taxon>
        <taxon>Teleostei</taxon>
        <taxon>Neoteleostei</taxon>
        <taxon>Acanthomorphata</taxon>
        <taxon>Ovalentaria</taxon>
        <taxon>Atherinomorphae</taxon>
        <taxon>Cyprinodontiformes</taxon>
        <taxon>Goodeidae</taxon>
        <taxon>Goodea</taxon>
    </lineage>
</organism>
<name>A0ABV0MX29_9TELE</name>
<comment type="caution">
    <text evidence="1">The sequence shown here is derived from an EMBL/GenBank/DDBJ whole genome shotgun (WGS) entry which is preliminary data.</text>
</comment>
<feature type="non-terminal residue" evidence="1">
    <location>
        <position position="157"/>
    </location>
</feature>
<sequence length="157" mass="18171">MMEQRRVQQKHFCVSFYDLQLFRMSFIVVLTLLTSVCSLQVDCCPDCKEVNQTGKFNFKNMCRPLMLAPCCTNAVWTGVAEGGCPLNLISTALKEKEKGYSERITLQVWMKNKDFGQSPQIEIYGEHKEVFLPVRKCKRKSECVNIRCCKHPKKHNL</sequence>
<proteinExistence type="predicted"/>
<reference evidence="1 2" key="1">
    <citation type="submission" date="2021-06" db="EMBL/GenBank/DDBJ databases">
        <authorList>
            <person name="Palmer J.M."/>
        </authorList>
    </citation>
    <scope>NUCLEOTIDE SEQUENCE [LARGE SCALE GENOMIC DNA]</scope>
    <source>
        <strain evidence="1 2">GA_2019</strain>
        <tissue evidence="1">Muscle</tissue>
    </source>
</reference>